<dbReference type="Proteomes" id="UP000000600">
    <property type="component" value="Unassembled WGS sequence"/>
</dbReference>
<feature type="region of interest" description="Disordered" evidence="3">
    <location>
        <begin position="169"/>
        <end position="201"/>
    </location>
</feature>
<evidence type="ECO:0000256" key="2">
    <source>
        <dbReference type="SAM" id="Coils"/>
    </source>
</evidence>
<dbReference type="RefSeq" id="XP_001448970.1">
    <property type="nucleotide sequence ID" value="XM_001448933.1"/>
</dbReference>
<dbReference type="Pfam" id="PF02493">
    <property type="entry name" value="MORN"/>
    <property type="match status" value="2"/>
</dbReference>
<gene>
    <name evidence="4" type="ORF">GSPATT00016399001</name>
</gene>
<dbReference type="InParanoid" id="A0DEV6"/>
<dbReference type="AlphaFoldDB" id="A0DEV6"/>
<sequence length="356" mass="41588">MSFKYCIKECHENQPVAFVIRENNQWVLCCAMCQFESDLPKQSFTALKDLEKINKEIREKLDSSEIVQHLYGALFNLKQWQTNFEKLLFDLKSQIQLKVDHFSSLIETLNQKIEYFIFNNEKLQEVLNFREQLKVDLENCESDIQNLQMNLENAFLILTLGSSTQQTEKETKVPSIIDGQTDKPEKSNSNSIISEQKPQSNISQQIEIEKPVDLPNPKTMSVLKVEELKQQGRIQLDQNTYYEGEVYKGMMHGKGKLVQSTPTYECIYEGEFFENKKHGAITETQIEIEDQDINQSFFKSLNLIKPTNQRKLKLIGIYKDDKKIEVFTKITYLNDVIESQRYQYYDNGTLTGEFSD</sequence>
<protein>
    <recommendedName>
        <fullName evidence="6">MORN repeat protein</fullName>
    </recommendedName>
</protein>
<accession>A0DEV6</accession>
<evidence type="ECO:0008006" key="6">
    <source>
        <dbReference type="Google" id="ProtNLM"/>
    </source>
</evidence>
<dbReference type="GeneID" id="5034755"/>
<dbReference type="PANTHER" id="PTHR43215">
    <property type="entry name" value="RADIAL SPOKE HEAD 1 HOMOLOG"/>
    <property type="match status" value="1"/>
</dbReference>
<keyword evidence="1" id="KW-0677">Repeat</keyword>
<dbReference type="SUPFAM" id="SSF82185">
    <property type="entry name" value="Histone H3 K4-specific methyltransferase SET7/9 N-terminal domain"/>
    <property type="match status" value="1"/>
</dbReference>
<dbReference type="InterPro" id="IPR003409">
    <property type="entry name" value="MORN"/>
</dbReference>
<dbReference type="SMART" id="SM00698">
    <property type="entry name" value="MORN"/>
    <property type="match status" value="2"/>
</dbReference>
<feature type="coiled-coil region" evidence="2">
    <location>
        <begin position="130"/>
        <end position="157"/>
    </location>
</feature>
<organism evidence="4 5">
    <name type="scientific">Paramecium tetraurelia</name>
    <dbReference type="NCBI Taxonomy" id="5888"/>
    <lineage>
        <taxon>Eukaryota</taxon>
        <taxon>Sar</taxon>
        <taxon>Alveolata</taxon>
        <taxon>Ciliophora</taxon>
        <taxon>Intramacronucleata</taxon>
        <taxon>Oligohymenophorea</taxon>
        <taxon>Peniculida</taxon>
        <taxon>Parameciidae</taxon>
        <taxon>Paramecium</taxon>
    </lineage>
</organism>
<name>A0DEV6_PARTE</name>
<dbReference type="OMA" id="YECIYEG"/>
<keyword evidence="2" id="KW-0175">Coiled coil</keyword>
<proteinExistence type="predicted"/>
<evidence type="ECO:0000256" key="1">
    <source>
        <dbReference type="ARBA" id="ARBA00022737"/>
    </source>
</evidence>
<dbReference type="PANTHER" id="PTHR43215:SF14">
    <property type="entry name" value="RADIAL SPOKE HEAD 1 HOMOLOG"/>
    <property type="match status" value="1"/>
</dbReference>
<keyword evidence="5" id="KW-1185">Reference proteome</keyword>
<evidence type="ECO:0000313" key="4">
    <source>
        <dbReference type="EMBL" id="CAK81573.1"/>
    </source>
</evidence>
<dbReference type="KEGG" id="ptm:GSPATT00016399001"/>
<evidence type="ECO:0000256" key="3">
    <source>
        <dbReference type="SAM" id="MobiDB-lite"/>
    </source>
</evidence>
<dbReference type="EMBL" id="CT868407">
    <property type="protein sequence ID" value="CAK81573.1"/>
    <property type="molecule type" value="Genomic_DNA"/>
</dbReference>
<dbReference type="OrthoDB" id="304971at2759"/>
<feature type="compositionally biased region" description="Polar residues" evidence="3">
    <location>
        <begin position="187"/>
        <end position="201"/>
    </location>
</feature>
<reference evidence="4 5" key="1">
    <citation type="journal article" date="2006" name="Nature">
        <title>Global trends of whole-genome duplications revealed by the ciliate Paramecium tetraurelia.</title>
        <authorList>
            <consortium name="Genoscope"/>
            <person name="Aury J.-M."/>
            <person name="Jaillon O."/>
            <person name="Duret L."/>
            <person name="Noel B."/>
            <person name="Jubin C."/>
            <person name="Porcel B.M."/>
            <person name="Segurens B."/>
            <person name="Daubin V."/>
            <person name="Anthouard V."/>
            <person name="Aiach N."/>
            <person name="Arnaiz O."/>
            <person name="Billaut A."/>
            <person name="Beisson J."/>
            <person name="Blanc I."/>
            <person name="Bouhouche K."/>
            <person name="Camara F."/>
            <person name="Duharcourt S."/>
            <person name="Guigo R."/>
            <person name="Gogendeau D."/>
            <person name="Katinka M."/>
            <person name="Keller A.-M."/>
            <person name="Kissmehl R."/>
            <person name="Klotz C."/>
            <person name="Koll F."/>
            <person name="Le Moue A."/>
            <person name="Lepere C."/>
            <person name="Malinsky S."/>
            <person name="Nowacki M."/>
            <person name="Nowak J.K."/>
            <person name="Plattner H."/>
            <person name="Poulain J."/>
            <person name="Ruiz F."/>
            <person name="Serrano V."/>
            <person name="Zagulski M."/>
            <person name="Dessen P."/>
            <person name="Betermier M."/>
            <person name="Weissenbach J."/>
            <person name="Scarpelli C."/>
            <person name="Schachter V."/>
            <person name="Sperling L."/>
            <person name="Meyer E."/>
            <person name="Cohen J."/>
            <person name="Wincker P."/>
        </authorList>
    </citation>
    <scope>NUCLEOTIDE SEQUENCE [LARGE SCALE GENOMIC DNA]</scope>
    <source>
        <strain evidence="4 5">Stock d4-2</strain>
    </source>
</reference>
<dbReference type="HOGENOM" id="CLU_779548_0_0_1"/>
<evidence type="ECO:0000313" key="5">
    <source>
        <dbReference type="Proteomes" id="UP000000600"/>
    </source>
</evidence>